<dbReference type="InterPro" id="IPR029710">
    <property type="entry name" value="LIG4"/>
</dbReference>
<name>A0A292PNI9_9PEZI</name>
<evidence type="ECO:0000256" key="4">
    <source>
        <dbReference type="ARBA" id="ARBA00022598"/>
    </source>
</evidence>
<dbReference type="PROSITE" id="PS50172">
    <property type="entry name" value="BRCT"/>
    <property type="match status" value="2"/>
</dbReference>
<feature type="domain" description="ATP-dependent DNA ligase family profile" evidence="20">
    <location>
        <begin position="416"/>
        <end position="546"/>
    </location>
</feature>
<dbReference type="GO" id="GO:0003910">
    <property type="term" value="F:DNA ligase (ATP) activity"/>
    <property type="evidence" value="ECO:0007669"/>
    <property type="project" value="UniProtKB-EC"/>
</dbReference>
<dbReference type="GO" id="GO:0006303">
    <property type="term" value="P:double-strand break repair via nonhomologous end joining"/>
    <property type="evidence" value="ECO:0007669"/>
    <property type="project" value="TreeGrafter"/>
</dbReference>
<evidence type="ECO:0000256" key="9">
    <source>
        <dbReference type="ARBA" id="ARBA00022840"/>
    </source>
</evidence>
<dbReference type="EMBL" id="LN891149">
    <property type="protein sequence ID" value="CUS08057.1"/>
    <property type="molecule type" value="Genomic_DNA"/>
</dbReference>
<dbReference type="Gene3D" id="3.40.50.10190">
    <property type="entry name" value="BRCT domain"/>
    <property type="match status" value="2"/>
</dbReference>
<dbReference type="Gene3D" id="3.30.470.30">
    <property type="entry name" value="DNA ligase/mRNA capping enzyme"/>
    <property type="match status" value="1"/>
</dbReference>
<evidence type="ECO:0000259" key="20">
    <source>
        <dbReference type="PROSITE" id="PS50160"/>
    </source>
</evidence>
<dbReference type="GO" id="GO:0032807">
    <property type="term" value="C:DNA ligase IV complex"/>
    <property type="evidence" value="ECO:0007669"/>
    <property type="project" value="TreeGrafter"/>
</dbReference>
<dbReference type="PROSITE" id="PS00697">
    <property type="entry name" value="DNA_LIGASE_A1"/>
    <property type="match status" value="1"/>
</dbReference>
<dbReference type="InterPro" id="IPR001357">
    <property type="entry name" value="BRCT_dom"/>
</dbReference>
<proteinExistence type="inferred from homology"/>
<keyword evidence="8 16" id="KW-0227">DNA damage</keyword>
<dbReference type="NCBIfam" id="TIGR00574">
    <property type="entry name" value="dnl1"/>
    <property type="match status" value="1"/>
</dbReference>
<dbReference type="GO" id="GO:0003677">
    <property type="term" value="F:DNA binding"/>
    <property type="evidence" value="ECO:0007669"/>
    <property type="project" value="InterPro"/>
</dbReference>
<dbReference type="GO" id="GO:0005524">
    <property type="term" value="F:ATP binding"/>
    <property type="evidence" value="ECO:0007669"/>
    <property type="project" value="UniProtKB-KW"/>
</dbReference>
<dbReference type="Gene3D" id="1.10.3260.10">
    <property type="entry name" value="DNA ligase, ATP-dependent, N-terminal domain"/>
    <property type="match status" value="1"/>
</dbReference>
<dbReference type="CDD" id="cd07903">
    <property type="entry name" value="Adenylation_DNA_ligase_IV"/>
    <property type="match status" value="1"/>
</dbReference>
<keyword evidence="11 16" id="KW-0233">DNA recombination</keyword>
<keyword evidence="7 16" id="KW-0547">Nucleotide-binding</keyword>
<dbReference type="Pfam" id="PF04675">
    <property type="entry name" value="DNA_ligase_A_N"/>
    <property type="match status" value="1"/>
</dbReference>
<keyword evidence="23" id="KW-1185">Reference proteome</keyword>
<dbReference type="PANTHER" id="PTHR45997">
    <property type="entry name" value="DNA LIGASE 4"/>
    <property type="match status" value="1"/>
</dbReference>
<dbReference type="Pfam" id="PF16589">
    <property type="entry name" value="BRCT_2"/>
    <property type="match status" value="1"/>
</dbReference>
<dbReference type="Gene3D" id="2.40.50.140">
    <property type="entry name" value="Nucleic acid-binding proteins"/>
    <property type="match status" value="1"/>
</dbReference>
<dbReference type="SUPFAM" id="SSF56091">
    <property type="entry name" value="DNA ligase/mRNA capping enzyme, catalytic domain"/>
    <property type="match status" value="1"/>
</dbReference>
<evidence type="ECO:0000256" key="12">
    <source>
        <dbReference type="ARBA" id="ARBA00023204"/>
    </source>
</evidence>
<dbReference type="EC" id="6.5.1.1" evidence="16"/>
<feature type="domain" description="BRCT" evidence="21">
    <location>
        <begin position="940"/>
        <end position="1003"/>
    </location>
</feature>
<feature type="domain" description="BRCT" evidence="21">
    <location>
        <begin position="719"/>
        <end position="821"/>
    </location>
</feature>
<comment type="catalytic activity">
    <reaction evidence="14 16">
        <text>ATP + (deoxyribonucleotide)n-3'-hydroxyl + 5'-phospho-(deoxyribonucleotide)m = (deoxyribonucleotide)n+m + AMP + diphosphate.</text>
        <dbReference type="EC" id="6.5.1.1"/>
    </reaction>
</comment>
<keyword evidence="4 16" id="KW-0436">Ligase</keyword>
<dbReference type="InterPro" id="IPR012309">
    <property type="entry name" value="DNA_ligase_ATP-dep_C"/>
</dbReference>
<evidence type="ECO:0000256" key="14">
    <source>
        <dbReference type="ARBA" id="ARBA00034003"/>
    </source>
</evidence>
<dbReference type="InterPro" id="IPR012308">
    <property type="entry name" value="DNA_ligase_ATP-dep_N"/>
</dbReference>
<evidence type="ECO:0000256" key="15">
    <source>
        <dbReference type="ARBA" id="ARBA00043870"/>
    </source>
</evidence>
<evidence type="ECO:0000256" key="10">
    <source>
        <dbReference type="ARBA" id="ARBA00022842"/>
    </source>
</evidence>
<dbReference type="Proteomes" id="UP001412239">
    <property type="component" value="Unassembled WGS sequence"/>
</dbReference>
<dbReference type="GO" id="GO:0006297">
    <property type="term" value="P:nucleotide-excision repair, DNA gap filling"/>
    <property type="evidence" value="ECO:0007669"/>
    <property type="project" value="TreeGrafter"/>
</dbReference>
<comment type="similarity">
    <text evidence="3 17">Belongs to the ATP-dependent DNA ligase family.</text>
</comment>
<feature type="region of interest" description="Disordered" evidence="19">
    <location>
        <begin position="1"/>
        <end position="26"/>
    </location>
</feature>
<evidence type="ECO:0000256" key="17">
    <source>
        <dbReference type="RuleBase" id="RU004196"/>
    </source>
</evidence>
<dbReference type="SUPFAM" id="SSF117018">
    <property type="entry name" value="ATP-dependent DNA ligase DNA-binding domain"/>
    <property type="match status" value="1"/>
</dbReference>
<dbReference type="GO" id="GO:0071897">
    <property type="term" value="P:DNA biosynthetic process"/>
    <property type="evidence" value="ECO:0007669"/>
    <property type="project" value="InterPro"/>
</dbReference>
<comment type="subcellular location">
    <subcellularLocation>
        <location evidence="2">Nucleus</location>
    </subcellularLocation>
</comment>
<dbReference type="InterPro" id="IPR016059">
    <property type="entry name" value="DNA_ligase_ATP-dep_CS"/>
</dbReference>
<dbReference type="GO" id="GO:0006310">
    <property type="term" value="P:DNA recombination"/>
    <property type="evidence" value="ECO:0007669"/>
    <property type="project" value="UniProtKB-KW"/>
</dbReference>
<evidence type="ECO:0000313" key="22">
    <source>
        <dbReference type="EMBL" id="CUS08057.1"/>
    </source>
</evidence>
<evidence type="ECO:0000256" key="11">
    <source>
        <dbReference type="ARBA" id="ARBA00023172"/>
    </source>
</evidence>
<dbReference type="Pfam" id="PF04679">
    <property type="entry name" value="DNA_ligase_A_C"/>
    <property type="match status" value="1"/>
</dbReference>
<dbReference type="FunFam" id="3.30.470.30:FF:000013">
    <property type="entry name" value="DNA ligase"/>
    <property type="match status" value="1"/>
</dbReference>
<evidence type="ECO:0000256" key="2">
    <source>
        <dbReference type="ARBA" id="ARBA00004123"/>
    </source>
</evidence>
<keyword evidence="10" id="KW-0460">Magnesium</keyword>
<accession>A0A292PNI9</accession>
<evidence type="ECO:0000256" key="7">
    <source>
        <dbReference type="ARBA" id="ARBA00022741"/>
    </source>
</evidence>
<dbReference type="InterPro" id="IPR012310">
    <property type="entry name" value="DNA_ligase_ATP-dep_cent"/>
</dbReference>
<dbReference type="InterPro" id="IPR036420">
    <property type="entry name" value="BRCT_dom_sf"/>
</dbReference>
<reference evidence="22" key="1">
    <citation type="submission" date="2015-10" db="EMBL/GenBank/DDBJ databases">
        <authorList>
            <person name="Regsiter A."/>
            <person name="william w."/>
        </authorList>
    </citation>
    <scope>NUCLEOTIDE SEQUENCE</scope>
    <source>
        <strain evidence="22">Montdore</strain>
    </source>
</reference>
<evidence type="ECO:0000256" key="1">
    <source>
        <dbReference type="ARBA" id="ARBA00001946"/>
    </source>
</evidence>
<dbReference type="CDD" id="cd07968">
    <property type="entry name" value="OBF_DNA_ligase_IV"/>
    <property type="match status" value="1"/>
</dbReference>
<evidence type="ECO:0000256" key="16">
    <source>
        <dbReference type="RuleBase" id="RU000617"/>
    </source>
</evidence>
<evidence type="ECO:0000313" key="23">
    <source>
        <dbReference type="Proteomes" id="UP001412239"/>
    </source>
</evidence>
<comment type="cofactor">
    <cofactor evidence="1">
        <name>Mg(2+)</name>
        <dbReference type="ChEBI" id="CHEBI:18420"/>
    </cofactor>
</comment>
<keyword evidence="5" id="KW-0479">Metal-binding</keyword>
<dbReference type="InterPro" id="IPR000977">
    <property type="entry name" value="DNA_ligase_ATP-dep"/>
</dbReference>
<keyword evidence="18" id="KW-0175">Coiled coil</keyword>
<dbReference type="Pfam" id="PF01068">
    <property type="entry name" value="DNA_ligase_A_M"/>
    <property type="match status" value="1"/>
</dbReference>
<feature type="coiled-coil region" evidence="18">
    <location>
        <begin position="662"/>
        <end position="689"/>
    </location>
</feature>
<evidence type="ECO:0000256" key="13">
    <source>
        <dbReference type="ARBA" id="ARBA00023242"/>
    </source>
</evidence>
<dbReference type="GO" id="GO:0046872">
    <property type="term" value="F:metal ion binding"/>
    <property type="evidence" value="ECO:0007669"/>
    <property type="project" value="UniProtKB-KW"/>
</dbReference>
<evidence type="ECO:0000256" key="3">
    <source>
        <dbReference type="ARBA" id="ARBA00007572"/>
    </source>
</evidence>
<comment type="function">
    <text evidence="15">DNA ligase involved in DNA non-homologous end joining (NHEJ); required for double-strand break (DSB) repair.</text>
</comment>
<evidence type="ECO:0000256" key="5">
    <source>
        <dbReference type="ARBA" id="ARBA00022723"/>
    </source>
</evidence>
<sequence>MSDIDDIDLPDIPRAPVDPSGDAFGPNTILTEADLDRAYPNRPRNENPTLPFADLYLSLFEPLLANKKKKIGVGIRGAKALKPHEIRRNIIDRFISRWRNEVGNDIYPPLRLILCEKDRDRSVYHLKEKTIGRLLVKVMKINKDSDDGYALINWKQPGTSKSAGDFALRCYEIIRKRPMRTTPGNLTIYQVNSMLDRLSLASKEEEQLPIMTEFYNNMNASELMWLIRIIMRQMKVGATERTFFDAWHPDAAALFNISSSLKRVCWELSDLEFRMDSDGKSVSLMSCFQPQLAQFQKRSLDDAVGAMHLTPEDPVFWIEEKLDGERMQMHYEDGNFMFWSRKAKDYTRLYGSCFDDGSLTRHLRGAFHNCVKSIILDGEMITWDPRLDCIVAFGTLKSAALEGIRNPYGDGPRPLFRIFDILHLNGECLINYSLRDRRTALERSVKTVDRRMEVHEYEEAREAAEIERALRKVIAEASEGLVIKLMLLKNPRSVYRLNDRNDDWMKVKPEYMTEFGESLDLVVLGGYWGSGTRGGILSSYLCGLRVDGNHLKPGENPMKFRSFCKVGGGFTANDYSKIAHMTDSQWVPWDPKKPPNEYVEIAPGGRGVDQPDVWIRPDKSVVLEVKAASIVPTDEFRVGKSLRFPRFRHIREDKDWQSALSISELIALKEEVEKDKEDEEKRIEVENRKRRPGKRMKREYAILGASDKPADFILAGIGSSSQLFQGHSFCTPLRAIPTAWVTNSAIDVMSDAAAPKKMGKAEIEQLIKSHGGRIYQTECTTSDIYVIGDRNNVKISALKKKGTHDIIRPTWVLDCIRQHELDLQCGRKGYYIIPVEARHILYAASSIERRATAAVDRFGDSYARDLTMEELRELLQDMPGTFDQTFTADFVKGLGECDRQELDKLPGWMFKTFVIYVDREGQGGVKENLKSSAFLALFAGARIAHDLQDTGITHVIASNGQKRLTELREAIKWRSRIPRIVTEGWLKSSLESRTVLDETQFLPVLSGD</sequence>
<evidence type="ECO:0000256" key="6">
    <source>
        <dbReference type="ARBA" id="ARBA00022737"/>
    </source>
</evidence>
<keyword evidence="9 16" id="KW-0067">ATP-binding</keyword>
<organism evidence="22 23">
    <name type="scientific">Tuber aestivum</name>
    <name type="common">summer truffle</name>
    <dbReference type="NCBI Taxonomy" id="59557"/>
    <lineage>
        <taxon>Eukaryota</taxon>
        <taxon>Fungi</taxon>
        <taxon>Dikarya</taxon>
        <taxon>Ascomycota</taxon>
        <taxon>Pezizomycotina</taxon>
        <taxon>Pezizomycetes</taxon>
        <taxon>Pezizales</taxon>
        <taxon>Tuberaceae</taxon>
        <taxon>Tuber</taxon>
    </lineage>
</organism>
<dbReference type="InterPro" id="IPR044125">
    <property type="entry name" value="Adenylation_DNA_ligase_IV"/>
</dbReference>
<evidence type="ECO:0000256" key="18">
    <source>
        <dbReference type="SAM" id="Coils"/>
    </source>
</evidence>
<evidence type="ECO:0000259" key="21">
    <source>
        <dbReference type="PROSITE" id="PS50172"/>
    </source>
</evidence>
<dbReference type="PANTHER" id="PTHR45997:SF1">
    <property type="entry name" value="DNA LIGASE 4"/>
    <property type="match status" value="1"/>
</dbReference>
<dbReference type="SUPFAM" id="SSF50249">
    <property type="entry name" value="Nucleic acid-binding proteins"/>
    <property type="match status" value="1"/>
</dbReference>
<keyword evidence="13" id="KW-0539">Nucleus</keyword>
<dbReference type="InterPro" id="IPR036599">
    <property type="entry name" value="DNA_ligase_N_sf"/>
</dbReference>
<dbReference type="FunFam" id="1.10.3260.10:FF:000008">
    <property type="entry name" value="DNA ligase 4"/>
    <property type="match status" value="1"/>
</dbReference>
<gene>
    <name evidence="22" type="ORF">GSTUAT00007858001</name>
</gene>
<dbReference type="SUPFAM" id="SSF52113">
    <property type="entry name" value="BRCT domain"/>
    <property type="match status" value="2"/>
</dbReference>
<keyword evidence="6" id="KW-0677">Repeat</keyword>
<dbReference type="PROSITE" id="PS50160">
    <property type="entry name" value="DNA_LIGASE_A3"/>
    <property type="match status" value="1"/>
</dbReference>
<keyword evidence="12 16" id="KW-0234">DNA repair</keyword>
<dbReference type="InterPro" id="IPR012340">
    <property type="entry name" value="NA-bd_OB-fold"/>
</dbReference>
<protein>
    <recommendedName>
        <fullName evidence="16">DNA ligase</fullName>
        <ecNumber evidence="16">6.5.1.1</ecNumber>
    </recommendedName>
</protein>
<evidence type="ECO:0000256" key="8">
    <source>
        <dbReference type="ARBA" id="ARBA00022763"/>
    </source>
</evidence>
<evidence type="ECO:0000256" key="19">
    <source>
        <dbReference type="SAM" id="MobiDB-lite"/>
    </source>
</evidence>
<dbReference type="SMART" id="SM00292">
    <property type="entry name" value="BRCT"/>
    <property type="match status" value="2"/>
</dbReference>
<dbReference type="AlphaFoldDB" id="A0A292PNI9"/>